<evidence type="ECO:0000313" key="2">
    <source>
        <dbReference type="Proteomes" id="UP000789570"/>
    </source>
</evidence>
<dbReference type="AlphaFoldDB" id="A0A9N9IWA3"/>
<protein>
    <submittedName>
        <fullName evidence="1">12888_t:CDS:1</fullName>
    </submittedName>
</protein>
<accession>A0A9N9IWA3</accession>
<organism evidence="1 2">
    <name type="scientific">Funneliformis caledonium</name>
    <dbReference type="NCBI Taxonomy" id="1117310"/>
    <lineage>
        <taxon>Eukaryota</taxon>
        <taxon>Fungi</taxon>
        <taxon>Fungi incertae sedis</taxon>
        <taxon>Mucoromycota</taxon>
        <taxon>Glomeromycotina</taxon>
        <taxon>Glomeromycetes</taxon>
        <taxon>Glomerales</taxon>
        <taxon>Glomeraceae</taxon>
        <taxon>Funneliformis</taxon>
    </lineage>
</organism>
<gene>
    <name evidence="1" type="ORF">FCALED_LOCUS16430</name>
</gene>
<evidence type="ECO:0000313" key="1">
    <source>
        <dbReference type="EMBL" id="CAG8753144.1"/>
    </source>
</evidence>
<proteinExistence type="predicted"/>
<reference evidence="1" key="1">
    <citation type="submission" date="2021-06" db="EMBL/GenBank/DDBJ databases">
        <authorList>
            <person name="Kallberg Y."/>
            <person name="Tangrot J."/>
            <person name="Rosling A."/>
        </authorList>
    </citation>
    <scope>NUCLEOTIDE SEQUENCE</scope>
    <source>
        <strain evidence="1">UK204</strain>
    </source>
</reference>
<comment type="caution">
    <text evidence="1">The sequence shown here is derived from an EMBL/GenBank/DDBJ whole genome shotgun (WGS) entry which is preliminary data.</text>
</comment>
<feature type="non-terminal residue" evidence="1">
    <location>
        <position position="1"/>
    </location>
</feature>
<dbReference type="Proteomes" id="UP000789570">
    <property type="component" value="Unassembled WGS sequence"/>
</dbReference>
<dbReference type="EMBL" id="CAJVPQ010019088">
    <property type="protein sequence ID" value="CAG8753144.1"/>
    <property type="molecule type" value="Genomic_DNA"/>
</dbReference>
<name>A0A9N9IWA3_9GLOM</name>
<sequence length="45" mass="5064">PCGRFMGSDNSTGNFIAHLATHRITKESYKKEISEAQNNRQLSQP</sequence>
<keyword evidence="2" id="KW-1185">Reference proteome</keyword>